<dbReference type="PROSITE" id="PS51910">
    <property type="entry name" value="GH18_2"/>
    <property type="match status" value="1"/>
</dbReference>
<name>A0ABR0GB24_9PEZI</name>
<dbReference type="PANTHER" id="PTHR11177:SF397">
    <property type="entry name" value="CHITINASE"/>
    <property type="match status" value="1"/>
</dbReference>
<gene>
    <name evidence="2" type="ORF">QC762_0078470</name>
</gene>
<organism evidence="2 3">
    <name type="scientific">Podospora pseudocomata</name>
    <dbReference type="NCBI Taxonomy" id="2093779"/>
    <lineage>
        <taxon>Eukaryota</taxon>
        <taxon>Fungi</taxon>
        <taxon>Dikarya</taxon>
        <taxon>Ascomycota</taxon>
        <taxon>Pezizomycotina</taxon>
        <taxon>Sordariomycetes</taxon>
        <taxon>Sordariomycetidae</taxon>
        <taxon>Sordariales</taxon>
        <taxon>Podosporaceae</taxon>
        <taxon>Podospora</taxon>
    </lineage>
</organism>
<evidence type="ECO:0000313" key="3">
    <source>
        <dbReference type="Proteomes" id="UP001323405"/>
    </source>
</evidence>
<dbReference type="Proteomes" id="UP001323405">
    <property type="component" value="Unassembled WGS sequence"/>
</dbReference>
<dbReference type="Pfam" id="PF00704">
    <property type="entry name" value="Glyco_hydro_18"/>
    <property type="match status" value="1"/>
</dbReference>
<dbReference type="SUPFAM" id="SSF51445">
    <property type="entry name" value="(Trans)glycosidases"/>
    <property type="match status" value="1"/>
</dbReference>
<proteinExistence type="predicted"/>
<dbReference type="InterPro" id="IPR017853">
    <property type="entry name" value="GH"/>
</dbReference>
<sequence>MDAQTPAKTFQDVVDLKGIKPSLQIYVSIGGASLDLRTPTAVTDNGTAAQPVFGNIARTAANRQKFARALLKFMNQYGFDGADLDWEYPGAPDRRGKPDDTKNYVELFKTLREAFDKSGRRLGLTFTAPSSYWYLKWFDLPGLMKYADRLNLMSYDLHGVWDGDNPM</sequence>
<accession>A0ABR0GB24</accession>
<reference evidence="2 3" key="1">
    <citation type="journal article" date="2023" name="bioRxiv">
        <title>High-quality genome assemblies of four members of thePodospora anserinaspecies complex.</title>
        <authorList>
            <person name="Ament-Velasquez S.L."/>
            <person name="Vogan A.A."/>
            <person name="Wallerman O."/>
            <person name="Hartmann F."/>
            <person name="Gautier V."/>
            <person name="Silar P."/>
            <person name="Giraud T."/>
            <person name="Johannesson H."/>
        </authorList>
    </citation>
    <scope>NUCLEOTIDE SEQUENCE [LARGE SCALE GENOMIC DNA]</scope>
    <source>
        <strain evidence="2 3">CBS 415.72m</strain>
    </source>
</reference>
<evidence type="ECO:0000313" key="2">
    <source>
        <dbReference type="EMBL" id="KAK4652943.1"/>
    </source>
</evidence>
<dbReference type="InterPro" id="IPR001223">
    <property type="entry name" value="Glyco_hydro18_cat"/>
</dbReference>
<evidence type="ECO:0000259" key="1">
    <source>
        <dbReference type="PROSITE" id="PS51910"/>
    </source>
</evidence>
<feature type="domain" description="GH18" evidence="1">
    <location>
        <begin position="1"/>
        <end position="167"/>
    </location>
</feature>
<comment type="caution">
    <text evidence="2">The sequence shown here is derived from an EMBL/GenBank/DDBJ whole genome shotgun (WGS) entry which is preliminary data.</text>
</comment>
<dbReference type="InterPro" id="IPR050314">
    <property type="entry name" value="Glycosyl_Hydrlase_18"/>
</dbReference>
<dbReference type="EMBL" id="JAFFHA010000007">
    <property type="protein sequence ID" value="KAK4652943.1"/>
    <property type="molecule type" value="Genomic_DNA"/>
</dbReference>
<dbReference type="RefSeq" id="XP_062741918.1">
    <property type="nucleotide sequence ID" value="XM_062883875.1"/>
</dbReference>
<dbReference type="PANTHER" id="PTHR11177">
    <property type="entry name" value="CHITINASE"/>
    <property type="match status" value="1"/>
</dbReference>
<keyword evidence="3" id="KW-1185">Reference proteome</keyword>
<protein>
    <recommendedName>
        <fullName evidence="1">GH18 domain-containing protein</fullName>
    </recommendedName>
</protein>
<dbReference type="Gene3D" id="3.20.20.80">
    <property type="entry name" value="Glycosidases"/>
    <property type="match status" value="1"/>
</dbReference>
<dbReference type="GeneID" id="87903598"/>